<dbReference type="InterPro" id="IPR052210">
    <property type="entry name" value="LysM1-like"/>
</dbReference>
<dbReference type="PANTHER" id="PTHR34997:SF2">
    <property type="entry name" value="LYSM DOMAIN-CONTAINING PROTEIN-RELATED"/>
    <property type="match status" value="1"/>
</dbReference>
<name>A0A8H8RX60_9HELO</name>
<dbReference type="OrthoDB" id="5985073at2759"/>
<dbReference type="Gene3D" id="3.10.350.10">
    <property type="entry name" value="LysM domain"/>
    <property type="match status" value="4"/>
</dbReference>
<dbReference type="InterPro" id="IPR036779">
    <property type="entry name" value="LysM_dom_sf"/>
</dbReference>
<dbReference type="SUPFAM" id="SSF54106">
    <property type="entry name" value="LysM domain"/>
    <property type="match status" value="1"/>
</dbReference>
<reference evidence="7 8" key="1">
    <citation type="submission" date="2018-05" db="EMBL/GenBank/DDBJ databases">
        <title>Genome sequencing and assembly of the regulated plant pathogen Lachnellula willkommii and related sister species for the development of diagnostic species identification markers.</title>
        <authorList>
            <person name="Giroux E."/>
            <person name="Bilodeau G."/>
        </authorList>
    </citation>
    <scope>NUCLEOTIDE SEQUENCE [LARGE SCALE GENOMIC DNA]</scope>
    <source>
        <strain evidence="7 8">CBS 197.66</strain>
    </source>
</reference>
<evidence type="ECO:0000313" key="7">
    <source>
        <dbReference type="EMBL" id="TVY43656.1"/>
    </source>
</evidence>
<evidence type="ECO:0000256" key="2">
    <source>
        <dbReference type="ARBA" id="ARBA00022729"/>
    </source>
</evidence>
<dbReference type="PROSITE" id="PS51782">
    <property type="entry name" value="LYSM"/>
    <property type="match status" value="1"/>
</dbReference>
<dbReference type="Pfam" id="PF01476">
    <property type="entry name" value="LysM"/>
    <property type="match status" value="1"/>
</dbReference>
<evidence type="ECO:0000256" key="4">
    <source>
        <dbReference type="SAM" id="MobiDB-lite"/>
    </source>
</evidence>
<accession>A0A8H8RX60</accession>
<evidence type="ECO:0000313" key="8">
    <source>
        <dbReference type="Proteomes" id="UP000462212"/>
    </source>
</evidence>
<evidence type="ECO:0000259" key="6">
    <source>
        <dbReference type="PROSITE" id="PS51782"/>
    </source>
</evidence>
<dbReference type="InterPro" id="IPR018392">
    <property type="entry name" value="LysM"/>
</dbReference>
<dbReference type="CDD" id="cd00118">
    <property type="entry name" value="LysM"/>
    <property type="match status" value="1"/>
</dbReference>
<feature type="compositionally biased region" description="Low complexity" evidence="4">
    <location>
        <begin position="103"/>
        <end position="124"/>
    </location>
</feature>
<feature type="signal peptide" evidence="5">
    <location>
        <begin position="1"/>
        <end position="18"/>
    </location>
</feature>
<gene>
    <name evidence="7" type="ORF">LSUB1_G001007</name>
</gene>
<organism evidence="7 8">
    <name type="scientific">Lachnellula subtilissima</name>
    <dbReference type="NCBI Taxonomy" id="602034"/>
    <lineage>
        <taxon>Eukaryota</taxon>
        <taxon>Fungi</taxon>
        <taxon>Dikarya</taxon>
        <taxon>Ascomycota</taxon>
        <taxon>Pezizomycotina</taxon>
        <taxon>Leotiomycetes</taxon>
        <taxon>Helotiales</taxon>
        <taxon>Lachnaceae</taxon>
        <taxon>Lachnellula</taxon>
    </lineage>
</organism>
<dbReference type="PANTHER" id="PTHR34997">
    <property type="entry name" value="AM15"/>
    <property type="match status" value="1"/>
</dbReference>
<evidence type="ECO:0000256" key="5">
    <source>
        <dbReference type="SAM" id="SignalP"/>
    </source>
</evidence>
<keyword evidence="8" id="KW-1185">Reference proteome</keyword>
<dbReference type="Proteomes" id="UP000462212">
    <property type="component" value="Unassembled WGS sequence"/>
</dbReference>
<keyword evidence="1" id="KW-0147">Chitin-binding</keyword>
<proteinExistence type="predicted"/>
<keyword evidence="3" id="KW-0843">Virulence</keyword>
<feature type="chain" id="PRO_5034707736" evidence="5">
    <location>
        <begin position="19"/>
        <end position="326"/>
    </location>
</feature>
<feature type="region of interest" description="Disordered" evidence="4">
    <location>
        <begin position="103"/>
        <end position="129"/>
    </location>
</feature>
<dbReference type="EMBL" id="QGMJ01000060">
    <property type="protein sequence ID" value="TVY43656.1"/>
    <property type="molecule type" value="Genomic_DNA"/>
</dbReference>
<dbReference type="AlphaFoldDB" id="A0A8H8RX60"/>
<protein>
    <submittedName>
        <fullName evidence="7">LysM domain-containing protein</fullName>
    </submittedName>
</protein>
<keyword evidence="2 5" id="KW-0732">Signal</keyword>
<evidence type="ECO:0000256" key="1">
    <source>
        <dbReference type="ARBA" id="ARBA00022669"/>
    </source>
</evidence>
<feature type="domain" description="LysM" evidence="6">
    <location>
        <begin position="136"/>
        <end position="182"/>
    </location>
</feature>
<comment type="caution">
    <text evidence="7">The sequence shown here is derived from an EMBL/GenBank/DDBJ whole genome shotgun (WGS) entry which is preliminary data.</text>
</comment>
<dbReference type="GO" id="GO:0008061">
    <property type="term" value="F:chitin binding"/>
    <property type="evidence" value="ECO:0007669"/>
    <property type="project" value="UniProtKB-KW"/>
</dbReference>
<sequence length="326" mass="35657">MKIAVLILVTLAFNFAGAQYLISPPNGGFISFCHLPFTGYNTWVQHSYSLTCKDIEVYFGIKEAAFEKWNPITTELGPNCTLIADLYYCVAINYTPLTTPGPYTPSSTPATSTTSTSSTATVPTPLEPSTDPSCTAYHYVVSGDTCSAIEQEYGITAAEFNAWNPAVGNTCEYLDLDEYICIAAPFTSTSSQIFTSTTSTMTSSNLPYPTPLQPGSFRNCSAYHLVVSGDYCSLIESEYGITAAQGWLSLSRFGARRLCLRRSSSGLSNNPKDFNFDINRNTCSESYRRDYCSLVEKEYGITAAEFNAWNPDVGASCAYLDLGEYN</sequence>
<dbReference type="SMART" id="SM00257">
    <property type="entry name" value="LysM"/>
    <property type="match status" value="1"/>
</dbReference>
<evidence type="ECO:0000256" key="3">
    <source>
        <dbReference type="ARBA" id="ARBA00023026"/>
    </source>
</evidence>